<evidence type="ECO:0000256" key="2">
    <source>
        <dbReference type="ARBA" id="ARBA00022823"/>
    </source>
</evidence>
<dbReference type="GO" id="GO:0004149">
    <property type="term" value="F:dihydrolipoyllysine-residue succinyltransferase activity"/>
    <property type="evidence" value="ECO:0007669"/>
    <property type="project" value="TreeGrafter"/>
</dbReference>
<dbReference type="SUPFAM" id="SSF51230">
    <property type="entry name" value="Single hybrid motif"/>
    <property type="match status" value="1"/>
</dbReference>
<dbReference type="GO" id="GO:0005739">
    <property type="term" value="C:mitochondrion"/>
    <property type="evidence" value="ECO:0007669"/>
    <property type="project" value="TreeGrafter"/>
</dbReference>
<evidence type="ECO:0000256" key="3">
    <source>
        <dbReference type="ARBA" id="ARBA00022946"/>
    </source>
</evidence>
<dbReference type="OrthoDB" id="5391403at2759"/>
<protein>
    <recommendedName>
        <fullName evidence="5">Lipoyl-binding domain-containing protein</fullName>
    </recommendedName>
</protein>
<dbReference type="InterPro" id="IPR011053">
    <property type="entry name" value="Single_hybrid_motif"/>
</dbReference>
<accession>A0A830H7N0</accession>
<dbReference type="Gene3D" id="2.40.50.100">
    <property type="match status" value="1"/>
</dbReference>
<dbReference type="Pfam" id="PF00364">
    <property type="entry name" value="Biotin_lipoyl"/>
    <property type="match status" value="1"/>
</dbReference>
<evidence type="ECO:0000259" key="5">
    <source>
        <dbReference type="PROSITE" id="PS50968"/>
    </source>
</evidence>
<dbReference type="Proteomes" id="UP000660262">
    <property type="component" value="Unassembled WGS sequence"/>
</dbReference>
<keyword evidence="2" id="KW-0450">Lipoyl</keyword>
<dbReference type="InterPro" id="IPR003016">
    <property type="entry name" value="2-oxoA_DH_lipoyl-BS"/>
</dbReference>
<dbReference type="PANTHER" id="PTHR43416">
    <property type="entry name" value="DIHYDROLIPOYLLYSINE-RESIDUE SUCCINYLTRANSFERASE COMPONENT OF 2-OXOGLUTARATE DEHYDROGENASE COMPLEX, MITOCHONDRIAL-RELATED"/>
    <property type="match status" value="1"/>
</dbReference>
<evidence type="ECO:0000256" key="4">
    <source>
        <dbReference type="SAM" id="MobiDB-lite"/>
    </source>
</evidence>
<name>A0A830H7N0_9CHLO</name>
<organism evidence="6 7">
    <name type="scientific">Pycnococcus provasolii</name>
    <dbReference type="NCBI Taxonomy" id="41880"/>
    <lineage>
        <taxon>Eukaryota</taxon>
        <taxon>Viridiplantae</taxon>
        <taxon>Chlorophyta</taxon>
        <taxon>Pseudoscourfieldiophyceae</taxon>
        <taxon>Pseudoscourfieldiales</taxon>
        <taxon>Pycnococcaceae</taxon>
        <taxon>Pycnococcus</taxon>
    </lineage>
</organism>
<dbReference type="PROSITE" id="PS00189">
    <property type="entry name" value="LIPOYL"/>
    <property type="match status" value="1"/>
</dbReference>
<comment type="caution">
    <text evidence="6">The sequence shown here is derived from an EMBL/GenBank/DDBJ whole genome shotgun (WGS) entry which is preliminary data.</text>
</comment>
<evidence type="ECO:0000256" key="1">
    <source>
        <dbReference type="ARBA" id="ARBA00007317"/>
    </source>
</evidence>
<gene>
    <name evidence="6" type="ORF">PPROV_000143300</name>
</gene>
<dbReference type="PANTHER" id="PTHR43416:SF5">
    <property type="entry name" value="DIHYDROLIPOYLLYSINE-RESIDUE SUCCINYLTRANSFERASE COMPONENT OF 2-OXOGLUTARATE DEHYDROGENASE COMPLEX, MITOCHONDRIAL"/>
    <property type="match status" value="1"/>
</dbReference>
<comment type="similarity">
    <text evidence="1">Belongs to the 2-oxoacid dehydrogenase family.</text>
</comment>
<proteinExistence type="inferred from homology"/>
<dbReference type="InterPro" id="IPR050537">
    <property type="entry name" value="2-oxoacid_dehydrogenase"/>
</dbReference>
<keyword evidence="7" id="KW-1185">Reference proteome</keyword>
<evidence type="ECO:0000313" key="6">
    <source>
        <dbReference type="EMBL" id="GHP02678.1"/>
    </source>
</evidence>
<reference evidence="6" key="1">
    <citation type="submission" date="2020-10" db="EMBL/GenBank/DDBJ databases">
        <title>Unveiling of a novel bifunctional photoreceptor, Dualchrome1, isolated from a cosmopolitan green alga.</title>
        <authorList>
            <person name="Suzuki S."/>
            <person name="Kawachi M."/>
        </authorList>
    </citation>
    <scope>NUCLEOTIDE SEQUENCE</scope>
    <source>
        <strain evidence="6">NIES 2893</strain>
    </source>
</reference>
<sequence>MRPHGRRSRPKGKACMSPFLAFFPSALFGAPTQRTTFAHMSSTSTARLVAASLTARGALFHAARSALCSSAGAGKASASSWTETFTQQIQHDNHPQRRAFAWSTRHSQLRGYATRIEVPAMGDSITEGSIATVDKPAGSQVAADDIIVQIETDKVTIDVRAPESGTITEILVAEGETVVVGQQVASLEPGAAPEGAAPAHTSAAGTAEAAPAAAPSSPAHAAVADVVEGERIPSLRFPLRRLADGTRISALLRAEQDALHGGTNAASTAAAAVLTPRVGGAHLIEPPSLRDLTEDEMEMIELGGCLP</sequence>
<feature type="region of interest" description="Disordered" evidence="4">
    <location>
        <begin position="189"/>
        <end position="216"/>
    </location>
</feature>
<evidence type="ECO:0000313" key="7">
    <source>
        <dbReference type="Proteomes" id="UP000660262"/>
    </source>
</evidence>
<feature type="domain" description="Lipoyl-binding" evidence="5">
    <location>
        <begin position="113"/>
        <end position="188"/>
    </location>
</feature>
<dbReference type="PROSITE" id="PS50968">
    <property type="entry name" value="BIOTINYL_LIPOYL"/>
    <property type="match status" value="1"/>
</dbReference>
<keyword evidence="3" id="KW-0809">Transit peptide</keyword>
<dbReference type="GO" id="GO:0006099">
    <property type="term" value="P:tricarboxylic acid cycle"/>
    <property type="evidence" value="ECO:0007669"/>
    <property type="project" value="TreeGrafter"/>
</dbReference>
<dbReference type="CDD" id="cd06849">
    <property type="entry name" value="lipoyl_domain"/>
    <property type="match status" value="1"/>
</dbReference>
<dbReference type="InterPro" id="IPR000089">
    <property type="entry name" value="Biotin_lipoyl"/>
</dbReference>
<dbReference type="AlphaFoldDB" id="A0A830H7N0"/>
<dbReference type="EMBL" id="BNJQ01000003">
    <property type="protein sequence ID" value="GHP02678.1"/>
    <property type="molecule type" value="Genomic_DNA"/>
</dbReference>